<dbReference type="EMBL" id="BSSU01000003">
    <property type="protein sequence ID" value="GLX81109.1"/>
    <property type="molecule type" value="Genomic_DNA"/>
</dbReference>
<dbReference type="PANTHER" id="PTHR43278">
    <property type="entry name" value="NAD(P)H-DEPENDENT FMN-CONTAINING OXIDOREDUCTASE YWQN-RELATED"/>
    <property type="match status" value="1"/>
</dbReference>
<dbReference type="InterPro" id="IPR029039">
    <property type="entry name" value="Flavoprotein-like_sf"/>
</dbReference>
<proteinExistence type="predicted"/>
<dbReference type="Gene3D" id="3.40.50.360">
    <property type="match status" value="1"/>
</dbReference>
<accession>A0ABQ6H0M0</accession>
<dbReference type="PANTHER" id="PTHR43278:SF4">
    <property type="entry name" value="NAD(P)H-DEPENDENT FMN-CONTAINING OXIDOREDUCTASE YWQN-RELATED"/>
    <property type="match status" value="1"/>
</dbReference>
<reference evidence="4 5" key="1">
    <citation type="submission" date="2023-03" db="EMBL/GenBank/DDBJ databases">
        <title>Draft genome sequence of Thalassotalea eurytherma JCM 18482T.</title>
        <authorList>
            <person name="Sawabe T."/>
        </authorList>
    </citation>
    <scope>NUCLEOTIDE SEQUENCE [LARGE SCALE GENOMIC DNA]</scope>
    <source>
        <strain evidence="4 5">JCM 18482</strain>
    </source>
</reference>
<dbReference type="RefSeq" id="WP_284206440.1">
    <property type="nucleotide sequence ID" value="NZ_BSSU01000003.1"/>
</dbReference>
<dbReference type="SUPFAM" id="SSF52218">
    <property type="entry name" value="Flavoproteins"/>
    <property type="match status" value="1"/>
</dbReference>
<sequence length="173" mass="19443">MTNTAILLGSARSDGNTGALVNYTAELLNADVFDLNEHQVLPFDYLASADDDFRTLSAQLLNYDRIVFATPMYWYSASAQMKAFLDRLTDFLREEKDKGRQLRGKQAFLLATGATEKPAHCFQEMFSLTFNYLGMIDEGMLYCDCSQGFDRSSHAIKVGDFLLTLENAVEEMA</sequence>
<name>A0ABQ6H0M0_9GAMM</name>
<evidence type="ECO:0000256" key="1">
    <source>
        <dbReference type="ARBA" id="ARBA00022630"/>
    </source>
</evidence>
<evidence type="ECO:0000313" key="4">
    <source>
        <dbReference type="EMBL" id="GLX81109.1"/>
    </source>
</evidence>
<keyword evidence="2" id="KW-0288">FMN</keyword>
<organism evidence="4 5">
    <name type="scientific">Thalassotalea eurytherma</name>
    <dbReference type="NCBI Taxonomy" id="1144278"/>
    <lineage>
        <taxon>Bacteria</taxon>
        <taxon>Pseudomonadati</taxon>
        <taxon>Pseudomonadota</taxon>
        <taxon>Gammaproteobacteria</taxon>
        <taxon>Alteromonadales</taxon>
        <taxon>Colwelliaceae</taxon>
        <taxon>Thalassotalea</taxon>
    </lineage>
</organism>
<dbReference type="Proteomes" id="UP001157133">
    <property type="component" value="Unassembled WGS sequence"/>
</dbReference>
<comment type="caution">
    <text evidence="4">The sequence shown here is derived from an EMBL/GenBank/DDBJ whole genome shotgun (WGS) entry which is preliminary data.</text>
</comment>
<evidence type="ECO:0000313" key="5">
    <source>
        <dbReference type="Proteomes" id="UP001157133"/>
    </source>
</evidence>
<feature type="domain" description="NADPH-dependent FMN reductase-like" evidence="3">
    <location>
        <begin position="5"/>
        <end position="136"/>
    </location>
</feature>
<dbReference type="InterPro" id="IPR051796">
    <property type="entry name" value="ISF_SsuE-like"/>
</dbReference>
<evidence type="ECO:0000256" key="2">
    <source>
        <dbReference type="ARBA" id="ARBA00022643"/>
    </source>
</evidence>
<dbReference type="InterPro" id="IPR005025">
    <property type="entry name" value="FMN_Rdtase-like_dom"/>
</dbReference>
<dbReference type="Pfam" id="PF03358">
    <property type="entry name" value="FMN_red"/>
    <property type="match status" value="1"/>
</dbReference>
<keyword evidence="5" id="KW-1185">Reference proteome</keyword>
<protein>
    <submittedName>
        <fullName evidence="4">NAD(P)H-dependent oxidoreductase</fullName>
    </submittedName>
</protein>
<gene>
    <name evidence="4" type="ORF">theurythT_05610</name>
</gene>
<keyword evidence="1" id="KW-0285">Flavoprotein</keyword>
<evidence type="ECO:0000259" key="3">
    <source>
        <dbReference type="Pfam" id="PF03358"/>
    </source>
</evidence>